<reference evidence="1 2" key="1">
    <citation type="submission" date="2023-03" db="EMBL/GenBank/DDBJ databases">
        <title>Genome insight into feeding habits of ladybird beetles.</title>
        <authorList>
            <person name="Li H.-S."/>
            <person name="Huang Y.-H."/>
            <person name="Pang H."/>
        </authorList>
    </citation>
    <scope>NUCLEOTIDE SEQUENCE [LARGE SCALE GENOMIC DNA]</scope>
    <source>
        <strain evidence="1">SYSU_2023b</strain>
        <tissue evidence="1">Whole body</tissue>
    </source>
</reference>
<name>A0AAW1UCX4_9CUCU</name>
<sequence>LNDVKNAIALAENSLGKDTNKPPTLKDGYQGNKPGDWTQIVRKKKKPSMRQRPALVIGPVVEESDLCSKTILSLLKNTALFGMMQLNTQCTVSKLDLIEIFLLPLSPSVICVADHWGNPSSLPLAIIPRYTQATAFCRTSSIHGGTLIFVNI</sequence>
<dbReference type="EMBL" id="JARQZJ010000066">
    <property type="protein sequence ID" value="KAK9880864.1"/>
    <property type="molecule type" value="Genomic_DNA"/>
</dbReference>
<organism evidence="1 2">
    <name type="scientific">Henosepilachna vigintioctopunctata</name>
    <dbReference type="NCBI Taxonomy" id="420089"/>
    <lineage>
        <taxon>Eukaryota</taxon>
        <taxon>Metazoa</taxon>
        <taxon>Ecdysozoa</taxon>
        <taxon>Arthropoda</taxon>
        <taxon>Hexapoda</taxon>
        <taxon>Insecta</taxon>
        <taxon>Pterygota</taxon>
        <taxon>Neoptera</taxon>
        <taxon>Endopterygota</taxon>
        <taxon>Coleoptera</taxon>
        <taxon>Polyphaga</taxon>
        <taxon>Cucujiformia</taxon>
        <taxon>Coccinelloidea</taxon>
        <taxon>Coccinellidae</taxon>
        <taxon>Epilachninae</taxon>
        <taxon>Epilachnini</taxon>
        <taxon>Henosepilachna</taxon>
    </lineage>
</organism>
<accession>A0AAW1UCX4</accession>
<dbReference type="Proteomes" id="UP001431783">
    <property type="component" value="Unassembled WGS sequence"/>
</dbReference>
<dbReference type="AlphaFoldDB" id="A0AAW1UCX4"/>
<keyword evidence="2" id="KW-1185">Reference proteome</keyword>
<feature type="non-terminal residue" evidence="1">
    <location>
        <position position="1"/>
    </location>
</feature>
<proteinExistence type="predicted"/>
<evidence type="ECO:0000313" key="1">
    <source>
        <dbReference type="EMBL" id="KAK9880864.1"/>
    </source>
</evidence>
<evidence type="ECO:0000313" key="2">
    <source>
        <dbReference type="Proteomes" id="UP001431783"/>
    </source>
</evidence>
<gene>
    <name evidence="1" type="ORF">WA026_013191</name>
</gene>
<protein>
    <submittedName>
        <fullName evidence="1">Uncharacterized protein</fullName>
    </submittedName>
</protein>
<comment type="caution">
    <text evidence="1">The sequence shown here is derived from an EMBL/GenBank/DDBJ whole genome shotgun (WGS) entry which is preliminary data.</text>
</comment>